<dbReference type="Gene3D" id="3.40.47.10">
    <property type="match status" value="1"/>
</dbReference>
<evidence type="ECO:0000256" key="1">
    <source>
        <dbReference type="ARBA" id="ARBA00008467"/>
    </source>
</evidence>
<dbReference type="Proteomes" id="UP000192906">
    <property type="component" value="Unassembled WGS sequence"/>
</dbReference>
<keyword evidence="6" id="KW-1185">Reference proteome</keyword>
<dbReference type="InterPro" id="IPR014030">
    <property type="entry name" value="Ketoacyl_synth_N"/>
</dbReference>
<dbReference type="GO" id="GO:0005829">
    <property type="term" value="C:cytosol"/>
    <property type="evidence" value="ECO:0007669"/>
    <property type="project" value="TreeGrafter"/>
</dbReference>
<gene>
    <name evidence="5" type="ORF">SAMN06295933_2316</name>
</gene>
<evidence type="ECO:0000259" key="4">
    <source>
        <dbReference type="PROSITE" id="PS52004"/>
    </source>
</evidence>
<dbReference type="GO" id="GO:0006633">
    <property type="term" value="P:fatty acid biosynthetic process"/>
    <property type="evidence" value="ECO:0007669"/>
    <property type="project" value="InterPro"/>
</dbReference>
<evidence type="ECO:0000313" key="6">
    <source>
        <dbReference type="Proteomes" id="UP000192906"/>
    </source>
</evidence>
<keyword evidence="2 3" id="KW-0808">Transferase</keyword>
<dbReference type="InterPro" id="IPR018201">
    <property type="entry name" value="Ketoacyl_synth_AS"/>
</dbReference>
<name>A0A1X7DT44_9BACT</name>
<dbReference type="PANTHER" id="PTHR11712:SF325">
    <property type="entry name" value="3-OXOACYL-(ACYL-CARRIER-PROTEIN) SYNTHASE II FABF"/>
    <property type="match status" value="1"/>
</dbReference>
<dbReference type="InterPro" id="IPR016039">
    <property type="entry name" value="Thiolase-like"/>
</dbReference>
<proteinExistence type="inferred from homology"/>
<dbReference type="Pfam" id="PF02801">
    <property type="entry name" value="Ketoacyl-synt_C"/>
    <property type="match status" value="1"/>
</dbReference>
<dbReference type="InterPro" id="IPR020841">
    <property type="entry name" value="PKS_Beta-ketoAc_synthase_dom"/>
</dbReference>
<comment type="similarity">
    <text evidence="1 3">Belongs to the thiolase-like superfamily. Beta-ketoacyl-ACP synthases family.</text>
</comment>
<sequence>MHLQRVVITGMGAVSPFGYGVTALWNALENGQSGISILDDLAEIKGLRPRVGGKVPACDIKVIHRKFRRTMSALSIFGCLAGLEALKQAGLTEEQLTGGRTGLCVGSTIGSVQAMENFFSGYLNARSIESVHTTEFFKIMNHSCASNMAHFFGISGRVQSTSAACSTGCQNIGLAAEIIASGKQDMMLCGGSEELHPLTVGTFDILEAASTSGIEDPTTTPRPFDITRDGIVCSEGAGILLLESYESAIKRNAVILAEVVGFSSICDSSNMANPSPDAITKCIEMALQDSNISHESIDYINAHATGTQQGDSAECIAISKALPSAPPISSLKGHLGHTMAASGALETIATICMMKNNIIIPTRNLFNTSDDCKCANHNLRLQQRKITYALKNNFALGGINTSLVLRRPE</sequence>
<dbReference type="InterPro" id="IPR014031">
    <property type="entry name" value="Ketoacyl_synth_C"/>
</dbReference>
<protein>
    <submittedName>
        <fullName evidence="5">3-oxoacyl-[acyl-carrier-protein] synthase II</fullName>
    </submittedName>
</protein>
<dbReference type="GO" id="GO:0004315">
    <property type="term" value="F:3-oxoacyl-[acyl-carrier-protein] synthase activity"/>
    <property type="evidence" value="ECO:0007669"/>
    <property type="project" value="InterPro"/>
</dbReference>
<reference evidence="6" key="1">
    <citation type="submission" date="2017-04" db="EMBL/GenBank/DDBJ databases">
        <authorList>
            <person name="Varghese N."/>
            <person name="Submissions S."/>
        </authorList>
    </citation>
    <scope>NUCLEOTIDE SEQUENCE [LARGE SCALE GENOMIC DNA]</scope>
    <source>
        <strain evidence="6">K3S</strain>
    </source>
</reference>
<evidence type="ECO:0000256" key="2">
    <source>
        <dbReference type="ARBA" id="ARBA00022679"/>
    </source>
</evidence>
<dbReference type="SMART" id="SM00825">
    <property type="entry name" value="PKS_KS"/>
    <property type="match status" value="1"/>
</dbReference>
<feature type="domain" description="Ketosynthase family 3 (KS3)" evidence="4">
    <location>
        <begin position="3"/>
        <end position="407"/>
    </location>
</feature>
<dbReference type="AlphaFoldDB" id="A0A1X7DT44"/>
<dbReference type="SUPFAM" id="SSF53901">
    <property type="entry name" value="Thiolase-like"/>
    <property type="match status" value="2"/>
</dbReference>
<evidence type="ECO:0000313" key="5">
    <source>
        <dbReference type="EMBL" id="SMF21092.1"/>
    </source>
</evidence>
<dbReference type="PANTHER" id="PTHR11712">
    <property type="entry name" value="POLYKETIDE SYNTHASE-RELATED"/>
    <property type="match status" value="1"/>
</dbReference>
<dbReference type="OrthoDB" id="9808669at2"/>
<dbReference type="InterPro" id="IPR000794">
    <property type="entry name" value="Beta-ketoacyl_synthase"/>
</dbReference>
<accession>A0A1X7DT44</accession>
<dbReference type="PROSITE" id="PS00606">
    <property type="entry name" value="KS3_1"/>
    <property type="match status" value="1"/>
</dbReference>
<evidence type="ECO:0000256" key="3">
    <source>
        <dbReference type="RuleBase" id="RU003694"/>
    </source>
</evidence>
<organism evidence="5 6">
    <name type="scientific">Desulfovibrio gilichinskyi</name>
    <dbReference type="NCBI Taxonomy" id="1519643"/>
    <lineage>
        <taxon>Bacteria</taxon>
        <taxon>Pseudomonadati</taxon>
        <taxon>Thermodesulfobacteriota</taxon>
        <taxon>Desulfovibrionia</taxon>
        <taxon>Desulfovibrionales</taxon>
        <taxon>Desulfovibrionaceae</taxon>
        <taxon>Desulfovibrio</taxon>
    </lineage>
</organism>
<dbReference type="STRING" id="1519643.SAMN06295933_2316"/>
<dbReference type="PROSITE" id="PS52004">
    <property type="entry name" value="KS3_2"/>
    <property type="match status" value="1"/>
</dbReference>
<dbReference type="RefSeq" id="WP_085102311.1">
    <property type="nucleotide sequence ID" value="NZ_FWZU01000003.1"/>
</dbReference>
<dbReference type="Pfam" id="PF00109">
    <property type="entry name" value="ketoacyl-synt"/>
    <property type="match status" value="1"/>
</dbReference>
<dbReference type="EMBL" id="FWZU01000003">
    <property type="protein sequence ID" value="SMF21092.1"/>
    <property type="molecule type" value="Genomic_DNA"/>
</dbReference>
<dbReference type="CDD" id="cd00834">
    <property type="entry name" value="KAS_I_II"/>
    <property type="match status" value="1"/>
</dbReference>